<gene>
    <name evidence="2" type="ORF">NKW50_10085</name>
</gene>
<evidence type="ECO:0000313" key="3">
    <source>
        <dbReference type="Proteomes" id="UP001523528"/>
    </source>
</evidence>
<keyword evidence="1" id="KW-0472">Membrane</keyword>
<reference evidence="2 3" key="1">
    <citation type="submission" date="2022-06" db="EMBL/GenBank/DDBJ databases">
        <title>Acetobacer genomes from food samples.</title>
        <authorList>
            <person name="Sombolestani A."/>
        </authorList>
    </citation>
    <scope>NUCLEOTIDE SEQUENCE [LARGE SCALE GENOMIC DNA]</scope>
    <source>
        <strain evidence="2 3">R-83285</strain>
    </source>
</reference>
<keyword evidence="1" id="KW-1133">Transmembrane helix</keyword>
<organism evidence="2 3">
    <name type="scientific">Acetobacter lambici</name>
    <dbReference type="NCBI Taxonomy" id="1332824"/>
    <lineage>
        <taxon>Bacteria</taxon>
        <taxon>Pseudomonadati</taxon>
        <taxon>Pseudomonadota</taxon>
        <taxon>Alphaproteobacteria</taxon>
        <taxon>Acetobacterales</taxon>
        <taxon>Acetobacteraceae</taxon>
        <taxon>Acetobacter</taxon>
    </lineage>
</organism>
<feature type="transmembrane region" description="Helical" evidence="1">
    <location>
        <begin position="74"/>
        <end position="94"/>
    </location>
</feature>
<proteinExistence type="predicted"/>
<keyword evidence="1" id="KW-0812">Transmembrane</keyword>
<accession>A0ABT1F148</accession>
<comment type="caution">
    <text evidence="2">The sequence shown here is derived from an EMBL/GenBank/DDBJ whole genome shotgun (WGS) entry which is preliminary data.</text>
</comment>
<dbReference type="EMBL" id="JAMYZZ010000018">
    <property type="protein sequence ID" value="MCP1258937.1"/>
    <property type="molecule type" value="Genomic_DNA"/>
</dbReference>
<evidence type="ECO:0000256" key="1">
    <source>
        <dbReference type="SAM" id="Phobius"/>
    </source>
</evidence>
<evidence type="ECO:0000313" key="2">
    <source>
        <dbReference type="EMBL" id="MCP1258937.1"/>
    </source>
</evidence>
<dbReference type="RefSeq" id="WP_165992847.1">
    <property type="nucleotide sequence ID" value="NZ_JAMYZY010000018.1"/>
</dbReference>
<name>A0ABT1F148_9PROT</name>
<keyword evidence="3" id="KW-1185">Reference proteome</keyword>
<protein>
    <submittedName>
        <fullName evidence="2">Uncharacterized protein</fullName>
    </submittedName>
</protein>
<sequence>MKTKQGLKRLGRVSLWLAYPLYGPFTKGMSLLRTGSHLVRNLPELTTDGATETVEALTADIQARTRAQVRTRNYGVFCGVLLMLMSMMWLYDVFWEKQFIFGPVCIETAAVIIMLSGQFLALSFSNWTIRRGWSGSFSEFMSNGKNLWPR</sequence>
<dbReference type="Proteomes" id="UP001523528">
    <property type="component" value="Unassembled WGS sequence"/>
</dbReference>
<feature type="transmembrane region" description="Helical" evidence="1">
    <location>
        <begin position="100"/>
        <end position="122"/>
    </location>
</feature>